<accession>A0ABT0KXD8</accession>
<reference evidence="3 4" key="1">
    <citation type="submission" date="2022-01" db="EMBL/GenBank/DDBJ databases">
        <title>Whole genome-based taxonomy of the Shewanellaceae.</title>
        <authorList>
            <person name="Martin-Rodriguez A.J."/>
        </authorList>
    </citation>
    <scope>NUCLEOTIDE SEQUENCE [LARGE SCALE GENOMIC DNA]</scope>
    <source>
        <strain evidence="3 4">JCM 17801</strain>
    </source>
</reference>
<name>A0ABT0KXD8_9GAMM</name>
<evidence type="ECO:0000313" key="4">
    <source>
        <dbReference type="Proteomes" id="UP001203212"/>
    </source>
</evidence>
<keyword evidence="2" id="KW-0812">Transmembrane</keyword>
<organism evidence="3 4">
    <name type="scientific">Shewanella aestuarii</name>
    <dbReference type="NCBI Taxonomy" id="1028752"/>
    <lineage>
        <taxon>Bacteria</taxon>
        <taxon>Pseudomonadati</taxon>
        <taxon>Pseudomonadota</taxon>
        <taxon>Gammaproteobacteria</taxon>
        <taxon>Alteromonadales</taxon>
        <taxon>Shewanellaceae</taxon>
        <taxon>Shewanella</taxon>
    </lineage>
</organism>
<comment type="caution">
    <text evidence="3">The sequence shown here is derived from an EMBL/GenBank/DDBJ whole genome shotgun (WGS) entry which is preliminary data.</text>
</comment>
<feature type="transmembrane region" description="Helical" evidence="2">
    <location>
        <begin position="6"/>
        <end position="24"/>
    </location>
</feature>
<keyword evidence="2" id="KW-0472">Membrane</keyword>
<keyword evidence="4" id="KW-1185">Reference proteome</keyword>
<feature type="coiled-coil region" evidence="1">
    <location>
        <begin position="34"/>
        <end position="61"/>
    </location>
</feature>
<keyword evidence="1" id="KW-0175">Coiled coil</keyword>
<sequence>MNAATLALLIPILAIIGSFVISIMKLREKQLYAANEYRNQSKSVNEELQALRDRVEVLERLVTDDGYDLSHKINNA</sequence>
<dbReference type="Proteomes" id="UP001203212">
    <property type="component" value="Unassembled WGS sequence"/>
</dbReference>
<protein>
    <recommendedName>
        <fullName evidence="5">Phage shock protein B</fullName>
    </recommendedName>
</protein>
<proteinExistence type="predicted"/>
<dbReference type="RefSeq" id="WP_188839792.1">
    <property type="nucleotide sequence ID" value="NZ_BMOT01000001.1"/>
</dbReference>
<dbReference type="EMBL" id="JAKILK010000001">
    <property type="protein sequence ID" value="MCL1116106.1"/>
    <property type="molecule type" value="Genomic_DNA"/>
</dbReference>
<gene>
    <name evidence="3" type="ORF">L2689_02455</name>
</gene>
<evidence type="ECO:0000313" key="3">
    <source>
        <dbReference type="EMBL" id="MCL1116106.1"/>
    </source>
</evidence>
<evidence type="ECO:0000256" key="1">
    <source>
        <dbReference type="SAM" id="Coils"/>
    </source>
</evidence>
<evidence type="ECO:0008006" key="5">
    <source>
        <dbReference type="Google" id="ProtNLM"/>
    </source>
</evidence>
<keyword evidence="2" id="KW-1133">Transmembrane helix</keyword>
<evidence type="ECO:0000256" key="2">
    <source>
        <dbReference type="SAM" id="Phobius"/>
    </source>
</evidence>